<dbReference type="EMBL" id="JARJCW010000001">
    <property type="protein sequence ID" value="KAJ7229927.1"/>
    <property type="molecule type" value="Genomic_DNA"/>
</dbReference>
<feature type="compositionally biased region" description="Pro residues" evidence="1">
    <location>
        <begin position="97"/>
        <end position="117"/>
    </location>
</feature>
<evidence type="ECO:0000313" key="3">
    <source>
        <dbReference type="Proteomes" id="UP001219525"/>
    </source>
</evidence>
<evidence type="ECO:0000313" key="2">
    <source>
        <dbReference type="EMBL" id="KAJ7229927.1"/>
    </source>
</evidence>
<sequence length="336" mass="36397">MTRSTLAFGCKGLFDSNGLGRSGFRNFTASSPILLSDFWEDSTSSGETIPYDSVRGSISSESPILLDDRGSAPLLSREELWMSSSWFAQGPRRAGDPLPPIVVPSPPPPALLPSPPPPRREFRIVDMQYWPSNQEPPSRAPPAELGTEWTQPPAIQATSSTSAWEKWSSRGGPLRRVGKSVVEDETLSMDVHAGEAQRGHARRNCDRREAPPGPSMTLAPDPILVESPVPVADEVSRLASPPVVGRENTPNEPPEPAPAQEEEREEPSASSKGKGKAKATEEDEEMTSPAEREEGLYEQGIMVYSAMNGQRRTWLQFFDLDAAGRALTALPTAGGS</sequence>
<reference evidence="2" key="1">
    <citation type="submission" date="2023-03" db="EMBL/GenBank/DDBJ databases">
        <title>Massive genome expansion in bonnet fungi (Mycena s.s.) driven by repeated elements and novel gene families across ecological guilds.</title>
        <authorList>
            <consortium name="Lawrence Berkeley National Laboratory"/>
            <person name="Harder C.B."/>
            <person name="Miyauchi S."/>
            <person name="Viragh M."/>
            <person name="Kuo A."/>
            <person name="Thoen E."/>
            <person name="Andreopoulos B."/>
            <person name="Lu D."/>
            <person name="Skrede I."/>
            <person name="Drula E."/>
            <person name="Henrissat B."/>
            <person name="Morin E."/>
            <person name="Kohler A."/>
            <person name="Barry K."/>
            <person name="LaButti K."/>
            <person name="Morin E."/>
            <person name="Salamov A."/>
            <person name="Lipzen A."/>
            <person name="Mereny Z."/>
            <person name="Hegedus B."/>
            <person name="Baldrian P."/>
            <person name="Stursova M."/>
            <person name="Weitz H."/>
            <person name="Taylor A."/>
            <person name="Grigoriev I.V."/>
            <person name="Nagy L.G."/>
            <person name="Martin F."/>
            <person name="Kauserud H."/>
        </authorList>
    </citation>
    <scope>NUCLEOTIDE SEQUENCE</scope>
    <source>
        <strain evidence="2">9144</strain>
    </source>
</reference>
<dbReference type="AlphaFoldDB" id="A0AAD7E638"/>
<keyword evidence="3" id="KW-1185">Reference proteome</keyword>
<feature type="compositionally biased region" description="Basic and acidic residues" evidence="1">
    <location>
        <begin position="192"/>
        <end position="210"/>
    </location>
</feature>
<dbReference type="Proteomes" id="UP001219525">
    <property type="component" value="Unassembled WGS sequence"/>
</dbReference>
<name>A0AAD7E638_9AGAR</name>
<evidence type="ECO:0000256" key="1">
    <source>
        <dbReference type="SAM" id="MobiDB-lite"/>
    </source>
</evidence>
<feature type="region of interest" description="Disordered" evidence="1">
    <location>
        <begin position="155"/>
        <end position="296"/>
    </location>
</feature>
<accession>A0AAD7E638</accession>
<protein>
    <submittedName>
        <fullName evidence="2">Uncharacterized protein</fullName>
    </submittedName>
</protein>
<comment type="caution">
    <text evidence="2">The sequence shown here is derived from an EMBL/GenBank/DDBJ whole genome shotgun (WGS) entry which is preliminary data.</text>
</comment>
<gene>
    <name evidence="2" type="ORF">GGX14DRAFT_383889</name>
</gene>
<feature type="region of interest" description="Disordered" evidence="1">
    <location>
        <begin position="93"/>
        <end position="118"/>
    </location>
</feature>
<proteinExistence type="predicted"/>
<organism evidence="2 3">
    <name type="scientific">Mycena pura</name>
    <dbReference type="NCBI Taxonomy" id="153505"/>
    <lineage>
        <taxon>Eukaryota</taxon>
        <taxon>Fungi</taxon>
        <taxon>Dikarya</taxon>
        <taxon>Basidiomycota</taxon>
        <taxon>Agaricomycotina</taxon>
        <taxon>Agaricomycetes</taxon>
        <taxon>Agaricomycetidae</taxon>
        <taxon>Agaricales</taxon>
        <taxon>Marasmiineae</taxon>
        <taxon>Mycenaceae</taxon>
        <taxon>Mycena</taxon>
    </lineage>
</organism>